<evidence type="ECO:0000313" key="6">
    <source>
        <dbReference type="Proteomes" id="UP000614123"/>
    </source>
</evidence>
<dbReference type="EMBL" id="JAEILD010000077">
    <property type="protein sequence ID" value="MBI6650373.1"/>
    <property type="molecule type" value="Genomic_DNA"/>
</dbReference>
<accession>A0ABS0VFT2</accession>
<comment type="caution">
    <text evidence="5">The sequence shown here is derived from an EMBL/GenBank/DDBJ whole genome shotgun (WGS) entry which is preliminary data.</text>
</comment>
<feature type="chain" id="PRO_5045991125" evidence="4">
    <location>
        <begin position="24"/>
        <end position="431"/>
    </location>
</feature>
<dbReference type="InterPro" id="IPR005318">
    <property type="entry name" value="OM_porin_bac"/>
</dbReference>
<keyword evidence="3 4" id="KW-0732">Signal</keyword>
<feature type="signal peptide" evidence="4">
    <location>
        <begin position="1"/>
        <end position="23"/>
    </location>
</feature>
<sequence>MRVMKWSVIALAVSAGTSQFAMASAQDDAKGFVEDSTFSINTRALYFSRDKRNNNSGQSRSEETGLGFNGLYQSGFTQGTIGVGVDAIGLLGLKLDSGKGRAGTGLFPTGSDGRSQDDYSKGGAAVKFRLSNTVLKIGDQYTTAPVFASDDSRLLPELPQGVSITSNEIKDLKLEAGHFTSSVAQAQTYKDSITDFPGNHVGLKEANFVGGVYAWTPEFTTSLYYSKVEDYWKKLYANVNWTHALSADQSLAVDFNIYSTKSDGAGLQRAEKDDTTKLDNRAYSLQGAYTYQAHTFTLAYQKVSGDGDYGYGIDGGGTVFLANSIARSDFNAEDEKSWQARYDLNMATFGVPGLSFMTRYVNGSGANTGTTSNGKEWERDIEAKYVIQSGPAKDLSLRVRQATYRSSDGVYYGSSSIDELRLIAQYPLNIL</sequence>
<evidence type="ECO:0000313" key="5">
    <source>
        <dbReference type="EMBL" id="MBI6650373.1"/>
    </source>
</evidence>
<comment type="similarity">
    <text evidence="1">Belongs to the outer membrane porin (Opr) (TC 1.B.25) family.</text>
</comment>
<dbReference type="Pfam" id="PF03573">
    <property type="entry name" value="OprD"/>
    <property type="match status" value="1"/>
</dbReference>
<gene>
    <name evidence="5" type="ORF">YA0849_15340</name>
</gene>
<organism evidence="5 6">
    <name type="scientific">Pseudomonas veronii</name>
    <dbReference type="NCBI Taxonomy" id="76761"/>
    <lineage>
        <taxon>Bacteria</taxon>
        <taxon>Pseudomonadati</taxon>
        <taxon>Pseudomonadota</taxon>
        <taxon>Gammaproteobacteria</taxon>
        <taxon>Pseudomonadales</taxon>
        <taxon>Pseudomonadaceae</taxon>
        <taxon>Pseudomonas</taxon>
    </lineage>
</organism>
<dbReference type="PANTHER" id="PTHR34596">
    <property type="entry name" value="CHITOPORIN"/>
    <property type="match status" value="1"/>
</dbReference>
<dbReference type="Gene3D" id="2.40.160.10">
    <property type="entry name" value="Porin"/>
    <property type="match status" value="1"/>
</dbReference>
<reference evidence="5 6" key="1">
    <citation type="submission" date="2020-12" db="EMBL/GenBank/DDBJ databases">
        <title>Comparative genomic insights into the epidemiology and virulence of plant pathogenic Pseudomonads from Turkey.</title>
        <authorList>
            <person name="Dillon M."/>
            <person name="Ruiz-Bedoya T."/>
            <person name="Bendalovic-Torma C."/>
            <person name="Guttman K.M."/>
            <person name="Kwak H."/>
            <person name="Middleton M.A."/>
            <person name="Wang P.W."/>
            <person name="Horuz S."/>
            <person name="Aysan Y."/>
            <person name="Guttman D.S."/>
        </authorList>
    </citation>
    <scope>NUCLEOTIDE SEQUENCE [LARGE SCALE GENOMIC DNA]</scope>
    <source>
        <strain evidence="5 6">S4_EA_3a</strain>
    </source>
</reference>
<dbReference type="PANTHER" id="PTHR34596:SF2">
    <property type="entry name" value="CHITOPORIN"/>
    <property type="match status" value="1"/>
</dbReference>
<dbReference type="RefSeq" id="WP_198717616.1">
    <property type="nucleotide sequence ID" value="NZ_JAEILD010000077.1"/>
</dbReference>
<evidence type="ECO:0000256" key="1">
    <source>
        <dbReference type="ARBA" id="ARBA00009075"/>
    </source>
</evidence>
<dbReference type="Proteomes" id="UP000614123">
    <property type="component" value="Unassembled WGS sequence"/>
</dbReference>
<evidence type="ECO:0000256" key="4">
    <source>
        <dbReference type="SAM" id="SignalP"/>
    </source>
</evidence>
<evidence type="ECO:0000256" key="3">
    <source>
        <dbReference type="ARBA" id="ARBA00022729"/>
    </source>
</evidence>
<dbReference type="InterPro" id="IPR023614">
    <property type="entry name" value="Porin_dom_sf"/>
</dbReference>
<protein>
    <submittedName>
        <fullName evidence="5">OprD family porin</fullName>
    </submittedName>
</protein>
<name>A0ABS0VFT2_PSEVE</name>
<evidence type="ECO:0000256" key="2">
    <source>
        <dbReference type="ARBA" id="ARBA00022448"/>
    </source>
</evidence>
<proteinExistence type="inferred from homology"/>
<keyword evidence="2" id="KW-0813">Transport</keyword>
<keyword evidence="6" id="KW-1185">Reference proteome</keyword>